<dbReference type="Proteomes" id="UP001595882">
    <property type="component" value="Unassembled WGS sequence"/>
</dbReference>
<dbReference type="SUPFAM" id="SSF48452">
    <property type="entry name" value="TPR-like"/>
    <property type="match status" value="1"/>
</dbReference>
<dbReference type="PANTHER" id="PTHR43681">
    <property type="entry name" value="TRANSMEMBRANE GTPASE FZO"/>
    <property type="match status" value="1"/>
</dbReference>
<dbReference type="RefSeq" id="WP_390249171.1">
    <property type="nucleotide sequence ID" value="NZ_JBHSDT010000002.1"/>
</dbReference>
<dbReference type="EMBL" id="JBHSDT010000002">
    <property type="protein sequence ID" value="MFC4402007.1"/>
    <property type="molecule type" value="Genomic_DNA"/>
</dbReference>
<dbReference type="PANTHER" id="PTHR43681:SF1">
    <property type="entry name" value="SARCALUMENIN"/>
    <property type="match status" value="1"/>
</dbReference>
<protein>
    <submittedName>
        <fullName evidence="2">Tetratricopeptide repeat protein</fullName>
    </submittedName>
</protein>
<dbReference type="Gene3D" id="3.40.50.300">
    <property type="entry name" value="P-loop containing nucleotide triphosphate hydrolases"/>
    <property type="match status" value="1"/>
</dbReference>
<dbReference type="PROSITE" id="PS50005">
    <property type="entry name" value="TPR"/>
    <property type="match status" value="1"/>
</dbReference>
<organism evidence="2 3">
    <name type="scientific">Gracilibacillus xinjiangensis</name>
    <dbReference type="NCBI Taxonomy" id="1193282"/>
    <lineage>
        <taxon>Bacteria</taxon>
        <taxon>Bacillati</taxon>
        <taxon>Bacillota</taxon>
        <taxon>Bacilli</taxon>
        <taxon>Bacillales</taxon>
        <taxon>Bacillaceae</taxon>
        <taxon>Gracilibacillus</taxon>
    </lineage>
</organism>
<name>A0ABV8WQY2_9BACI</name>
<dbReference type="InterPro" id="IPR019734">
    <property type="entry name" value="TPR_rpt"/>
</dbReference>
<gene>
    <name evidence="2" type="ORF">ACFOY7_02705</name>
</gene>
<dbReference type="SUPFAM" id="SSF52540">
    <property type="entry name" value="P-loop containing nucleoside triphosphate hydrolases"/>
    <property type="match status" value="1"/>
</dbReference>
<evidence type="ECO:0000256" key="1">
    <source>
        <dbReference type="PROSITE-ProRule" id="PRU00339"/>
    </source>
</evidence>
<dbReference type="InterPro" id="IPR027417">
    <property type="entry name" value="P-loop_NTPase"/>
</dbReference>
<dbReference type="InterPro" id="IPR011990">
    <property type="entry name" value="TPR-like_helical_dom_sf"/>
</dbReference>
<dbReference type="InterPro" id="IPR051943">
    <property type="entry name" value="TRAFAC_Dynamin-like_GTPase"/>
</dbReference>
<keyword evidence="1" id="KW-0802">TPR repeat</keyword>
<dbReference type="Gene3D" id="1.25.40.10">
    <property type="entry name" value="Tetratricopeptide repeat domain"/>
    <property type="match status" value="1"/>
</dbReference>
<reference evidence="3" key="1">
    <citation type="journal article" date="2019" name="Int. J. Syst. Evol. Microbiol.">
        <title>The Global Catalogue of Microorganisms (GCM) 10K type strain sequencing project: providing services to taxonomists for standard genome sequencing and annotation.</title>
        <authorList>
            <consortium name="The Broad Institute Genomics Platform"/>
            <consortium name="The Broad Institute Genome Sequencing Center for Infectious Disease"/>
            <person name="Wu L."/>
            <person name="Ma J."/>
        </authorList>
    </citation>
    <scope>NUCLEOTIDE SEQUENCE [LARGE SCALE GENOMIC DNA]</scope>
    <source>
        <strain evidence="3">CCUG 37865</strain>
    </source>
</reference>
<accession>A0ABV8WQY2</accession>
<keyword evidence="3" id="KW-1185">Reference proteome</keyword>
<proteinExistence type="predicted"/>
<evidence type="ECO:0000313" key="2">
    <source>
        <dbReference type="EMBL" id="MFC4402007.1"/>
    </source>
</evidence>
<comment type="caution">
    <text evidence="2">The sequence shown here is derived from an EMBL/GenBank/DDBJ whole genome shotgun (WGS) entry which is preliminary data.</text>
</comment>
<feature type="repeat" description="TPR" evidence="1">
    <location>
        <begin position="110"/>
        <end position="143"/>
    </location>
</feature>
<evidence type="ECO:0000313" key="3">
    <source>
        <dbReference type="Proteomes" id="UP001595882"/>
    </source>
</evidence>
<sequence length="912" mass="105753">MEERLISKSYYHTYTEGILNVEPIKLLSELFIDEHQKELPELSYIRFAQAEVYFLNKDYEAAIFKWENVDNELKPWAQKNIADAHVKMNLLAIAEDYYNAVETDSETLKTEVLLKLFSLYIKLGNHEKAVVSIKQAVDTNPDYPEVTNMARLYFEEQQEWANAVELAVNEAKRTESLAWFGVLEGYADQGHTADRNPSYFSEVLMALYLKDKNRFECLTTALWKSYKQSGYYFTWLEEISNILLSTEPGHSYVWGKLSNQYKRTYFELVSGNYLIKEFSYLIPNHLISWMKISTASDAAIASSAVLAWCEIYPSNMEESTINQAKSLLSESARCPDGLKDGMELFTSIIKWAENEGLLLDKRYQWIVDELTDVNQYHLMLTGTEISGKSSFMNMLLNDELSGDAANAAVLYQDADNTNILAITTDEEISIAEHNDFTEALQDEQTLIACKMPISFLHDNQLSLIDAPGTTDHDIFRGKGKHYLNLADSIMFILNADSNLTGNELDQAIRVKDQAPDLPMHFLLCEMDQNTDRQEAMERSEKIISRIHAYFPDAKTFIFSMNEDRNYQIGEFSAFISSIKKGHILEEERTTKILYYVKKSLEFLHGKREEIEISLMNNIEWNEEKVTKLKGAQNQLGDIEENSVLGIKKSYQTIIQKWREDLTKKLPELIQQSAEVIKEDSDLGTIHTELNAAINMRINHYIEEAVLPDLYKELLEWIADSGRELDESRTYLREMSESFNHLFGEEKIYFECDSQVLNDWHRDITRMTRKNIQLTNAAFITHYSISPFLWKSAGKLVGALAKNKEAIHHKYKQFVEGKDYSKTTQIIIDEFLQPFEIFEKSLERDINMFFADSYKVLSETLTETYDEMEANTTVLSEMREKPELYFNPISLFEIKLRQYEWMTTAGERVYEKN</sequence>